<dbReference type="Proteomes" id="UP000198618">
    <property type="component" value="Unassembled WGS sequence"/>
</dbReference>
<gene>
    <name evidence="1" type="ORF">SAMN05216389_10162</name>
</gene>
<dbReference type="EMBL" id="FOHE01000001">
    <property type="protein sequence ID" value="SES61925.1"/>
    <property type="molecule type" value="Genomic_DNA"/>
</dbReference>
<evidence type="ECO:0000313" key="2">
    <source>
        <dbReference type="Proteomes" id="UP000198618"/>
    </source>
</evidence>
<accession>A0A1H9Y014</accession>
<evidence type="ECO:0000313" key="1">
    <source>
        <dbReference type="EMBL" id="SES61925.1"/>
    </source>
</evidence>
<dbReference type="AlphaFoldDB" id="A0A1H9Y014"/>
<protein>
    <submittedName>
        <fullName evidence="1">Uncharacterized protein</fullName>
    </submittedName>
</protein>
<organism evidence="1 2">
    <name type="scientific">Oceanobacillus limi</name>
    <dbReference type="NCBI Taxonomy" id="930131"/>
    <lineage>
        <taxon>Bacteria</taxon>
        <taxon>Bacillati</taxon>
        <taxon>Bacillota</taxon>
        <taxon>Bacilli</taxon>
        <taxon>Bacillales</taxon>
        <taxon>Bacillaceae</taxon>
        <taxon>Oceanobacillus</taxon>
    </lineage>
</organism>
<reference evidence="1 2" key="1">
    <citation type="submission" date="2016-10" db="EMBL/GenBank/DDBJ databases">
        <authorList>
            <person name="de Groot N.N."/>
        </authorList>
    </citation>
    <scope>NUCLEOTIDE SEQUENCE [LARGE SCALE GENOMIC DNA]</scope>
    <source>
        <strain evidence="1 2">IBRC-M 10780</strain>
    </source>
</reference>
<dbReference type="STRING" id="930131.SAMN05216389_10162"/>
<sequence length="77" mass="8965">MVGIGIVVHDPSNWNKGLMAAEYQVRQIINGSYLCRNRFSMCNVRNVINHFLMPPIKEKFYDLQFTPSKQFILISCK</sequence>
<proteinExistence type="predicted"/>
<name>A0A1H9Y014_9BACI</name>
<keyword evidence="2" id="KW-1185">Reference proteome</keyword>